<sequence>MKIDKSNNLSERLHLVVAQETDFIHAQLRELGLNNQQARLLKYVSEHPGTIQKDVAEYLNRQNATVTNMLKLMTKRGYILRKIPADNERQKQIFLEPKGKELLGSINATFAALEKEIESAVPKKEQAAFIRNLERITKKLEP</sequence>
<accession>A0A192H1A0</accession>
<dbReference type="OrthoDB" id="2612963at2"/>
<keyword evidence="3" id="KW-0804">Transcription</keyword>
<evidence type="ECO:0000256" key="1">
    <source>
        <dbReference type="ARBA" id="ARBA00023015"/>
    </source>
</evidence>
<dbReference type="GeneID" id="42981542"/>
<evidence type="ECO:0000313" key="4">
    <source>
        <dbReference type="EMBL" id="ANK62130.1"/>
    </source>
</evidence>
<dbReference type="SUPFAM" id="SSF46785">
    <property type="entry name" value="Winged helix' DNA-binding domain"/>
    <property type="match status" value="1"/>
</dbReference>
<proteinExistence type="predicted"/>
<evidence type="ECO:0000256" key="3">
    <source>
        <dbReference type="ARBA" id="ARBA00023163"/>
    </source>
</evidence>
<dbReference type="GO" id="GO:0003700">
    <property type="term" value="F:DNA-binding transcription factor activity"/>
    <property type="evidence" value="ECO:0007669"/>
    <property type="project" value="InterPro"/>
</dbReference>
<reference evidence="4 5" key="1">
    <citation type="submission" date="2016-03" db="EMBL/GenBank/DDBJ databases">
        <title>Pediococcus and Lactobacillus from brewery environment - whole genome sequencing and assembly.</title>
        <authorList>
            <person name="Behr J."/>
            <person name="Geissler A.J."/>
            <person name="Vogel R.F."/>
        </authorList>
    </citation>
    <scope>NUCLEOTIDE SEQUENCE [LARGE SCALE GENOMIC DNA]</scope>
    <source>
        <strain evidence="4 5">TMW 1.1989</strain>
    </source>
</reference>
<dbReference type="SMART" id="SM00347">
    <property type="entry name" value="HTH_MARR"/>
    <property type="match status" value="1"/>
</dbReference>
<dbReference type="AlphaFoldDB" id="A0A192H1A0"/>
<dbReference type="Proteomes" id="UP000078582">
    <property type="component" value="Chromosome"/>
</dbReference>
<dbReference type="STRING" id="375175.AYR53_04700"/>
<keyword evidence="5" id="KW-1185">Reference proteome</keyword>
<dbReference type="RefSeq" id="WP_082920435.1">
    <property type="nucleotide sequence ID" value="NZ_CP014873.1"/>
</dbReference>
<name>A0A192H1A0_9LACO</name>
<evidence type="ECO:0000313" key="5">
    <source>
        <dbReference type="Proteomes" id="UP000078582"/>
    </source>
</evidence>
<keyword evidence="2" id="KW-0238">DNA-binding</keyword>
<dbReference type="Pfam" id="PF01047">
    <property type="entry name" value="MarR"/>
    <property type="match status" value="1"/>
</dbReference>
<dbReference type="EMBL" id="CP014873">
    <property type="protein sequence ID" value="ANK62130.1"/>
    <property type="molecule type" value="Genomic_DNA"/>
</dbReference>
<gene>
    <name evidence="4" type="ORF">AYR53_04700</name>
</gene>
<dbReference type="InterPro" id="IPR036390">
    <property type="entry name" value="WH_DNA-bd_sf"/>
</dbReference>
<protein>
    <submittedName>
        <fullName evidence="4">Uncharacterized protein</fullName>
    </submittedName>
</protein>
<dbReference type="PANTHER" id="PTHR42756">
    <property type="entry name" value="TRANSCRIPTIONAL REGULATOR, MARR"/>
    <property type="match status" value="1"/>
</dbReference>
<dbReference type="InterPro" id="IPR036388">
    <property type="entry name" value="WH-like_DNA-bd_sf"/>
</dbReference>
<evidence type="ECO:0000256" key="2">
    <source>
        <dbReference type="ARBA" id="ARBA00023125"/>
    </source>
</evidence>
<dbReference type="PROSITE" id="PS50995">
    <property type="entry name" value="HTH_MARR_2"/>
    <property type="match status" value="1"/>
</dbReference>
<organism evidence="4 5">
    <name type="scientific">Loigolactobacillus backii</name>
    <dbReference type="NCBI Taxonomy" id="375175"/>
    <lineage>
        <taxon>Bacteria</taxon>
        <taxon>Bacillati</taxon>
        <taxon>Bacillota</taxon>
        <taxon>Bacilli</taxon>
        <taxon>Lactobacillales</taxon>
        <taxon>Lactobacillaceae</taxon>
        <taxon>Loigolactobacillus</taxon>
    </lineage>
</organism>
<dbReference type="InterPro" id="IPR000835">
    <property type="entry name" value="HTH_MarR-typ"/>
</dbReference>
<keyword evidence="1" id="KW-0805">Transcription regulation</keyword>
<dbReference type="Gene3D" id="1.10.10.10">
    <property type="entry name" value="Winged helix-like DNA-binding domain superfamily/Winged helix DNA-binding domain"/>
    <property type="match status" value="1"/>
</dbReference>
<dbReference type="GO" id="GO:0003677">
    <property type="term" value="F:DNA binding"/>
    <property type="evidence" value="ECO:0007669"/>
    <property type="project" value="UniProtKB-KW"/>
</dbReference>
<dbReference type="PANTHER" id="PTHR42756:SF1">
    <property type="entry name" value="TRANSCRIPTIONAL REPRESSOR OF EMRAB OPERON"/>
    <property type="match status" value="1"/>
</dbReference>